<protein>
    <submittedName>
        <fullName evidence="2">Uncharacterized protein</fullName>
    </submittedName>
</protein>
<name>A0A2S4PRE7_9PEZI</name>
<feature type="region of interest" description="Disordered" evidence="1">
    <location>
        <begin position="1"/>
        <end position="40"/>
    </location>
</feature>
<reference evidence="2 3" key="1">
    <citation type="submission" date="2017-10" db="EMBL/GenBank/DDBJ databases">
        <title>Development of genomic resources for the powdery mildew, Erysiphe pulchra.</title>
        <authorList>
            <person name="Wadl P.A."/>
            <person name="Mack B.M."/>
            <person name="Moore G."/>
            <person name="Beltz S.B."/>
        </authorList>
    </citation>
    <scope>NUCLEOTIDE SEQUENCE [LARGE SCALE GENOMIC DNA]</scope>
    <source>
        <strain evidence="2">Cflorida</strain>
    </source>
</reference>
<dbReference type="Proteomes" id="UP000237438">
    <property type="component" value="Unassembled WGS sequence"/>
</dbReference>
<proteinExistence type="predicted"/>
<gene>
    <name evidence="2" type="ORF">EPUL_003464</name>
</gene>
<feature type="non-terminal residue" evidence="2">
    <location>
        <position position="75"/>
    </location>
</feature>
<evidence type="ECO:0000256" key="1">
    <source>
        <dbReference type="SAM" id="MobiDB-lite"/>
    </source>
</evidence>
<accession>A0A2S4PRE7</accession>
<evidence type="ECO:0000313" key="2">
    <source>
        <dbReference type="EMBL" id="POS84593.1"/>
    </source>
</evidence>
<keyword evidence="3" id="KW-1185">Reference proteome</keyword>
<organism evidence="2 3">
    <name type="scientific">Erysiphe pulchra</name>
    <dbReference type="NCBI Taxonomy" id="225359"/>
    <lineage>
        <taxon>Eukaryota</taxon>
        <taxon>Fungi</taxon>
        <taxon>Dikarya</taxon>
        <taxon>Ascomycota</taxon>
        <taxon>Pezizomycotina</taxon>
        <taxon>Leotiomycetes</taxon>
        <taxon>Erysiphales</taxon>
        <taxon>Erysiphaceae</taxon>
        <taxon>Erysiphe</taxon>
    </lineage>
</organism>
<dbReference type="EMBL" id="PEDP01000944">
    <property type="protein sequence ID" value="POS84593.1"/>
    <property type="molecule type" value="Genomic_DNA"/>
</dbReference>
<sequence length="75" mass="8146">MARLLVSKRALPSEPPDAVNRVSKPKPTSGRTSRATAAKTHLLLASGDTFKKGVANEKMLSEEYRSADLNFDSDD</sequence>
<evidence type="ECO:0000313" key="3">
    <source>
        <dbReference type="Proteomes" id="UP000237438"/>
    </source>
</evidence>
<comment type="caution">
    <text evidence="2">The sequence shown here is derived from an EMBL/GenBank/DDBJ whole genome shotgun (WGS) entry which is preliminary data.</text>
</comment>
<dbReference type="AlphaFoldDB" id="A0A2S4PRE7"/>